<name>B8GQ40_THISH</name>
<dbReference type="KEGG" id="tgr:Tgr7_3118"/>
<evidence type="ECO:0000256" key="1">
    <source>
        <dbReference type="SAM" id="MobiDB-lite"/>
    </source>
</evidence>
<dbReference type="EMBL" id="CP001339">
    <property type="protein sequence ID" value="ACL74187.1"/>
    <property type="molecule type" value="Genomic_DNA"/>
</dbReference>
<evidence type="ECO:0000313" key="3">
    <source>
        <dbReference type="EMBL" id="ACL74187.1"/>
    </source>
</evidence>
<dbReference type="SUPFAM" id="SSF53300">
    <property type="entry name" value="vWA-like"/>
    <property type="match status" value="1"/>
</dbReference>
<dbReference type="RefSeq" id="WP_012639649.1">
    <property type="nucleotide sequence ID" value="NC_011901.1"/>
</dbReference>
<dbReference type="InterPro" id="IPR036465">
    <property type="entry name" value="vWFA_dom_sf"/>
</dbReference>
<dbReference type="PANTHER" id="PTHR41248:SF1">
    <property type="entry name" value="NORD PROTEIN"/>
    <property type="match status" value="1"/>
</dbReference>
<feature type="region of interest" description="Disordered" evidence="1">
    <location>
        <begin position="236"/>
        <end position="256"/>
    </location>
</feature>
<protein>
    <submittedName>
        <fullName evidence="3">von Willebrand factor type A</fullName>
    </submittedName>
</protein>
<dbReference type="InterPro" id="IPR002035">
    <property type="entry name" value="VWF_A"/>
</dbReference>
<evidence type="ECO:0000313" key="4">
    <source>
        <dbReference type="Proteomes" id="UP000002383"/>
    </source>
</evidence>
<reference evidence="3 4" key="1">
    <citation type="journal article" date="2011" name="Stand. Genomic Sci.">
        <title>Complete genome sequence of 'Thioalkalivibrio sulfidophilus' HL-EbGr7.</title>
        <authorList>
            <person name="Muyzer G."/>
            <person name="Sorokin D.Y."/>
            <person name="Mavromatis K."/>
            <person name="Lapidus A."/>
            <person name="Clum A."/>
            <person name="Ivanova N."/>
            <person name="Pati A."/>
            <person name="d'Haeseleer P."/>
            <person name="Woyke T."/>
            <person name="Kyrpides N.C."/>
        </authorList>
    </citation>
    <scope>NUCLEOTIDE SEQUENCE [LARGE SCALE GENOMIC DNA]</scope>
    <source>
        <strain evidence="3 4">HL-EbGR7</strain>
    </source>
</reference>
<gene>
    <name evidence="3" type="ordered locus">Tgr7_3118</name>
</gene>
<dbReference type="PANTHER" id="PTHR41248">
    <property type="entry name" value="NORD PROTEIN"/>
    <property type="match status" value="1"/>
</dbReference>
<dbReference type="Proteomes" id="UP000002383">
    <property type="component" value="Chromosome"/>
</dbReference>
<dbReference type="SMART" id="SM00327">
    <property type="entry name" value="VWA"/>
    <property type="match status" value="1"/>
</dbReference>
<dbReference type="STRING" id="396588.Tgr7_3118"/>
<organism evidence="3 4">
    <name type="scientific">Thioalkalivibrio sulfidiphilus (strain HL-EbGR7)</name>
    <dbReference type="NCBI Taxonomy" id="396588"/>
    <lineage>
        <taxon>Bacteria</taxon>
        <taxon>Pseudomonadati</taxon>
        <taxon>Pseudomonadota</taxon>
        <taxon>Gammaproteobacteria</taxon>
        <taxon>Chromatiales</taxon>
        <taxon>Ectothiorhodospiraceae</taxon>
        <taxon>Thioalkalivibrio</taxon>
    </lineage>
</organism>
<dbReference type="OrthoDB" id="9758211at2"/>
<proteinExistence type="predicted"/>
<dbReference type="PROSITE" id="PS50234">
    <property type="entry name" value="VWFA"/>
    <property type="match status" value="1"/>
</dbReference>
<sequence>MLTNHVRPAEPSAGDPPSDLEPHTRRLELYVRALWALDLAISPAGAQDGAAWPAPSLQDDVLSLGTLIPADSPSPELLYRAAAAHAAAHRAYGSPSFEAKALNLRQQLMISLVEDARVEALAVHELPGLGRLWRRCHGPADEASDLPGLMVRMSRALLWAVSGVHSEIQDSHPLVQKAVACFLDLQPRWRDPGISRDLGLALANDLGQMRLSAHSREWPRVAPYRDDNRHLFDSSKELEAPDANQPAGVDTDTRGGARLEEADRGIQLRLADADAPTGEDQGLRLRQSGAPAALRFRRDQSEHQESGVETLYPEWHHRMARYRADWCRVNDAPYPHSLPAKALLARHRQTLRQLRRQIDTWRLRAWHIARAQQDGDELDLDAVVRAVIRRRMGDEPDPRVYHRRVNGEGHGPTVLVLLDLSVSLARPVTTAGTPLFELARDAALLLAETLHLAGHRFAIHGFQSDTRHRVNYRRFKDFDRPHDALSRGRLAALQVAGSTRLGAALRHAGDRLAGLGAEHPLLLVISDGEPSDIDVHDPEHLTHDAREAVRDQRARGLAVHCLNLEPRDDARAAWIFGAHHVSGVRTLSQLPRRLPELYLSLVRQA</sequence>
<dbReference type="eggNOG" id="COG4548">
    <property type="taxonomic scope" value="Bacteria"/>
</dbReference>
<evidence type="ECO:0000259" key="2">
    <source>
        <dbReference type="PROSITE" id="PS50234"/>
    </source>
</evidence>
<feature type="region of interest" description="Disordered" evidence="1">
    <location>
        <begin position="1"/>
        <end position="22"/>
    </location>
</feature>
<dbReference type="InterPro" id="IPR051928">
    <property type="entry name" value="NorD/CobT"/>
</dbReference>
<keyword evidence="4" id="KW-1185">Reference proteome</keyword>
<dbReference type="Gene3D" id="3.40.50.410">
    <property type="entry name" value="von Willebrand factor, type A domain"/>
    <property type="match status" value="1"/>
</dbReference>
<dbReference type="HOGENOM" id="CLU_020675_0_0_6"/>
<dbReference type="AlphaFoldDB" id="B8GQ40"/>
<feature type="domain" description="VWFA" evidence="2">
    <location>
        <begin position="413"/>
        <end position="564"/>
    </location>
</feature>
<accession>B8GQ40</accession>